<dbReference type="PANTHER" id="PTHR30580:SF0">
    <property type="entry name" value="PRIMOSOMAL PROTEIN N"/>
    <property type="match status" value="1"/>
</dbReference>
<dbReference type="EMBL" id="CP015136">
    <property type="protein sequence ID" value="AMY10585.1"/>
    <property type="molecule type" value="Genomic_DNA"/>
</dbReference>
<evidence type="ECO:0000256" key="11">
    <source>
        <dbReference type="ARBA" id="ARBA00048988"/>
    </source>
</evidence>
<feature type="binding site" evidence="12">
    <location>
        <position position="572"/>
    </location>
    <ligand>
        <name>Zn(2+)</name>
        <dbReference type="ChEBI" id="CHEBI:29105"/>
        <label>1</label>
    </ligand>
</feature>
<gene>
    <name evidence="12 14" type="primary">priA</name>
    <name evidence="14" type="ORF">LuPra_03823</name>
</gene>
<dbReference type="Pfam" id="PF18319">
    <property type="entry name" value="Zn_ribbon_PriA"/>
    <property type="match status" value="1"/>
</dbReference>
<keyword evidence="1 12" id="KW-0639">Primosome</keyword>
<comment type="similarity">
    <text evidence="12">Belongs to the helicase family. PriA subfamily.</text>
</comment>
<evidence type="ECO:0000256" key="2">
    <source>
        <dbReference type="ARBA" id="ARBA00022705"/>
    </source>
</evidence>
<evidence type="ECO:0000256" key="12">
    <source>
        <dbReference type="HAMAP-Rule" id="MF_00983"/>
    </source>
</evidence>
<dbReference type="STRING" id="1855912.LuPra_03823"/>
<keyword evidence="8 12" id="KW-0067">ATP-binding</keyword>
<dbReference type="Gene3D" id="3.40.50.300">
    <property type="entry name" value="P-loop containing nucleotide triphosphate hydrolases"/>
    <property type="match status" value="2"/>
</dbReference>
<evidence type="ECO:0000256" key="4">
    <source>
        <dbReference type="ARBA" id="ARBA00022741"/>
    </source>
</evidence>
<dbReference type="KEGG" id="abac:LuPra_03823"/>
<dbReference type="Pfam" id="PF00270">
    <property type="entry name" value="DEAD"/>
    <property type="match status" value="1"/>
</dbReference>
<dbReference type="InterPro" id="IPR041222">
    <property type="entry name" value="PriA_3primeBD"/>
</dbReference>
<comment type="catalytic activity">
    <reaction evidence="12">
        <text>Couples ATP hydrolysis with the unwinding of duplex DNA by translocating in the 3'-5' direction.</text>
        <dbReference type="EC" id="5.6.2.4"/>
    </reaction>
</comment>
<keyword evidence="10 12" id="KW-0413">Isomerase</keyword>
<comment type="catalytic activity">
    <reaction evidence="11 12">
        <text>ATP + H2O = ADP + phosphate + H(+)</text>
        <dbReference type="Rhea" id="RHEA:13065"/>
        <dbReference type="ChEBI" id="CHEBI:15377"/>
        <dbReference type="ChEBI" id="CHEBI:15378"/>
        <dbReference type="ChEBI" id="CHEBI:30616"/>
        <dbReference type="ChEBI" id="CHEBI:43474"/>
        <dbReference type="ChEBI" id="CHEBI:456216"/>
        <dbReference type="EC" id="5.6.2.4"/>
    </reaction>
</comment>
<protein>
    <recommendedName>
        <fullName evidence="12">Replication restart protein PriA</fullName>
    </recommendedName>
    <alternativeName>
        <fullName evidence="12">ATP-dependent DNA helicase PriA</fullName>
        <ecNumber evidence="12">5.6.2.4</ecNumber>
    </alternativeName>
    <alternativeName>
        <fullName evidence="12">DNA 3'-5' helicase PriA</fullName>
    </alternativeName>
</protein>
<dbReference type="FunFam" id="3.40.50.300:FF:000489">
    <property type="entry name" value="Primosome assembly protein PriA"/>
    <property type="match status" value="1"/>
</dbReference>
<dbReference type="InterPro" id="IPR005259">
    <property type="entry name" value="PriA"/>
</dbReference>
<dbReference type="InterPro" id="IPR014001">
    <property type="entry name" value="Helicase_ATP-bd"/>
</dbReference>
<dbReference type="PATRIC" id="fig|1813736.3.peg.4030"/>
<dbReference type="GO" id="GO:0006270">
    <property type="term" value="P:DNA replication initiation"/>
    <property type="evidence" value="ECO:0007669"/>
    <property type="project" value="TreeGrafter"/>
</dbReference>
<comment type="subunit">
    <text evidence="12">Component of the replication restart primosome.</text>
</comment>
<evidence type="ECO:0000256" key="7">
    <source>
        <dbReference type="ARBA" id="ARBA00022833"/>
    </source>
</evidence>
<evidence type="ECO:0000256" key="3">
    <source>
        <dbReference type="ARBA" id="ARBA00022723"/>
    </source>
</evidence>
<dbReference type="SMART" id="SM00487">
    <property type="entry name" value="DEXDc"/>
    <property type="match status" value="1"/>
</dbReference>
<evidence type="ECO:0000313" key="14">
    <source>
        <dbReference type="EMBL" id="AMY10585.1"/>
    </source>
</evidence>
<dbReference type="HAMAP" id="MF_00983">
    <property type="entry name" value="PriA"/>
    <property type="match status" value="1"/>
</dbReference>
<dbReference type="PANTHER" id="PTHR30580">
    <property type="entry name" value="PRIMOSOMAL PROTEIN N"/>
    <property type="match status" value="1"/>
</dbReference>
<feature type="binding site" evidence="12">
    <location>
        <position position="559"/>
    </location>
    <ligand>
        <name>Zn(2+)</name>
        <dbReference type="ChEBI" id="CHEBI:29105"/>
        <label>2</label>
    </ligand>
</feature>
<feature type="binding site" evidence="12">
    <location>
        <position position="575"/>
    </location>
    <ligand>
        <name>Zn(2+)</name>
        <dbReference type="ChEBI" id="CHEBI:29105"/>
        <label>1</label>
    </ligand>
</feature>
<evidence type="ECO:0000256" key="9">
    <source>
        <dbReference type="ARBA" id="ARBA00023125"/>
    </source>
</evidence>
<dbReference type="InterPro" id="IPR042115">
    <property type="entry name" value="PriA_3primeBD_sf"/>
</dbReference>
<evidence type="ECO:0000256" key="5">
    <source>
        <dbReference type="ARBA" id="ARBA00022801"/>
    </source>
</evidence>
<dbReference type="GO" id="GO:0016887">
    <property type="term" value="F:ATP hydrolysis activity"/>
    <property type="evidence" value="ECO:0007669"/>
    <property type="project" value="RHEA"/>
</dbReference>
<proteinExistence type="inferred from homology"/>
<accession>A0A143PPS8</accession>
<evidence type="ECO:0000256" key="6">
    <source>
        <dbReference type="ARBA" id="ARBA00022806"/>
    </source>
</evidence>
<sequence>MRLVRVAVPVPGLGLLTYRLPDGLQAPRGTRVVVQVGPRKLTGLVTHDNAPLDDTPARLRDILEVLDDVTFLPEEVVDLALWVGDYYLAGPGEVMSAAMPPKGWLRSDMTLALAEDAADAAQQVPRELPLDQPVDEAILALLRAKGPVLRRQVARVVAARVRDLEATPEIISRAVRRLLKIGAVRLQPVVTGQADASRKQRWIRPTPAAFEPATTRLGAKQAAAVGVLVGTPEGIDAGVLREQGIGSEVVRRLVALGLAIVEWRAVARDPFASGSAGTSEALAAPLFLPMTPEQTDALAALQPLIGQGFQPALLHGVTGSGKTQVYLRLARAALEAERGVLLLVPEIALTSAVASLFRRAFGERLAIQHSGLSDGERYDQWHRIRRGEVDIVIGTRSAVFAPLPRLGLVIVDEEHDTAYKQDESPRYHGRDAALVRARDAGALAVLGSATPSLETWRHASEGRYRLVRMRQRVNDRPLADVRIIDMRDVLASEGPEVVLSQPLREALQACFSRREQAMVLLNRRGYAPSLLCRGCGKTTECPNCAVTLTVHRRAAQVRCHYCGHAAPLPSTCPSCQGEFLEYTGVGTERVEQEVLAACPQARIARVDRDTMQRRGAIGTVLARFAAREVDVLVGTQMIAKGHDFPQVTLVGVVSADIGLGVADFRAAERTFQLLTQVAGRAGRGDARGEALVQTLHPKHYAIVMAARQAYDDFVGHELEFRERMRYPPWLSMINIVVRHESLATALKDAGLLAEKLRALGAERFGVLGPAPAPLGRLRGESRVQLFLKGRDRAAMRQVTRQAITGMPSLQKRVTVDVDPLSML</sequence>
<dbReference type="AlphaFoldDB" id="A0A143PPS8"/>
<reference evidence="14 15" key="1">
    <citation type="journal article" date="2016" name="Genome Announc.">
        <title>First Complete Genome Sequence of a Subdivision 6 Acidobacterium Strain.</title>
        <authorList>
            <person name="Huang S."/>
            <person name="Vieira S."/>
            <person name="Bunk B."/>
            <person name="Riedel T."/>
            <person name="Sproer C."/>
            <person name="Overmann J."/>
        </authorList>
    </citation>
    <scope>NUCLEOTIDE SEQUENCE [LARGE SCALE GENOMIC DNA]</scope>
    <source>
        <strain evidence="15">DSM 100886 HEG_-6_39</strain>
    </source>
</reference>
<feature type="binding site" evidence="12">
    <location>
        <position position="541"/>
    </location>
    <ligand>
        <name>Zn(2+)</name>
        <dbReference type="ChEBI" id="CHEBI:29105"/>
        <label>2</label>
    </ligand>
</feature>
<feature type="domain" description="Helicase ATP-binding" evidence="13">
    <location>
        <begin position="303"/>
        <end position="469"/>
    </location>
</feature>
<dbReference type="InterPro" id="IPR040498">
    <property type="entry name" value="PriA_CRR"/>
</dbReference>
<keyword evidence="6 12" id="KW-0347">Helicase</keyword>
<dbReference type="Pfam" id="PF17764">
    <property type="entry name" value="PriA_3primeBD"/>
    <property type="match status" value="1"/>
</dbReference>
<dbReference type="Pfam" id="PF00271">
    <property type="entry name" value="Helicase_C"/>
    <property type="match status" value="1"/>
</dbReference>
<keyword evidence="9 12" id="KW-0238">DNA-binding</keyword>
<dbReference type="InterPro" id="IPR001650">
    <property type="entry name" value="Helicase_C-like"/>
</dbReference>
<dbReference type="CDD" id="cd18804">
    <property type="entry name" value="SF2_C_priA"/>
    <property type="match status" value="1"/>
</dbReference>
<dbReference type="GO" id="GO:0043138">
    <property type="term" value="F:3'-5' DNA helicase activity"/>
    <property type="evidence" value="ECO:0007669"/>
    <property type="project" value="UniProtKB-EC"/>
</dbReference>
<organism evidence="14 15">
    <name type="scientific">Luteitalea pratensis</name>
    <dbReference type="NCBI Taxonomy" id="1855912"/>
    <lineage>
        <taxon>Bacteria</taxon>
        <taxon>Pseudomonadati</taxon>
        <taxon>Acidobacteriota</taxon>
        <taxon>Vicinamibacteria</taxon>
        <taxon>Vicinamibacterales</taxon>
        <taxon>Vicinamibacteraceae</taxon>
        <taxon>Luteitalea</taxon>
    </lineage>
</organism>
<dbReference type="RefSeq" id="WP_110172213.1">
    <property type="nucleotide sequence ID" value="NZ_CP015136.1"/>
</dbReference>
<feature type="binding site" evidence="12">
    <location>
        <position position="562"/>
    </location>
    <ligand>
        <name>Zn(2+)</name>
        <dbReference type="ChEBI" id="CHEBI:29105"/>
        <label>2</label>
    </ligand>
</feature>
<dbReference type="GO" id="GO:1990077">
    <property type="term" value="C:primosome complex"/>
    <property type="evidence" value="ECO:0007669"/>
    <property type="project" value="UniProtKB-UniRule"/>
</dbReference>
<feature type="binding site" evidence="12">
    <location>
        <position position="532"/>
    </location>
    <ligand>
        <name>Zn(2+)</name>
        <dbReference type="ChEBI" id="CHEBI:29105"/>
        <label>1</label>
    </ligand>
</feature>
<keyword evidence="3 12" id="KW-0479">Metal-binding</keyword>
<dbReference type="NCBIfam" id="TIGR00595">
    <property type="entry name" value="priA"/>
    <property type="match status" value="1"/>
</dbReference>
<dbReference type="SUPFAM" id="SSF52540">
    <property type="entry name" value="P-loop containing nucleoside triphosphate hydrolases"/>
    <property type="match status" value="2"/>
</dbReference>
<dbReference type="InterPro" id="IPR011545">
    <property type="entry name" value="DEAD/DEAH_box_helicase_dom"/>
</dbReference>
<evidence type="ECO:0000256" key="10">
    <source>
        <dbReference type="ARBA" id="ARBA00023235"/>
    </source>
</evidence>
<feature type="binding site" evidence="12">
    <location>
        <position position="544"/>
    </location>
    <ligand>
        <name>Zn(2+)</name>
        <dbReference type="ChEBI" id="CHEBI:29105"/>
        <label>2</label>
    </ligand>
</feature>
<dbReference type="GO" id="GO:0006269">
    <property type="term" value="P:DNA replication, synthesis of primer"/>
    <property type="evidence" value="ECO:0007669"/>
    <property type="project" value="UniProtKB-KW"/>
</dbReference>
<reference evidence="15" key="2">
    <citation type="submission" date="2016-04" db="EMBL/GenBank/DDBJ databases">
        <title>First Complete Genome Sequence of a Subdivision 6 Acidobacterium.</title>
        <authorList>
            <person name="Huang S."/>
            <person name="Vieira S."/>
            <person name="Bunk B."/>
            <person name="Riedel T."/>
            <person name="Sproeer C."/>
            <person name="Overmann J."/>
        </authorList>
    </citation>
    <scope>NUCLEOTIDE SEQUENCE [LARGE SCALE GENOMIC DNA]</scope>
    <source>
        <strain evidence="15">DSM 100886 HEG_-6_39</strain>
    </source>
</reference>
<feature type="binding site" evidence="12">
    <location>
        <position position="535"/>
    </location>
    <ligand>
        <name>Zn(2+)</name>
        <dbReference type="ChEBI" id="CHEBI:29105"/>
        <label>1</label>
    </ligand>
</feature>
<dbReference type="PROSITE" id="PS51192">
    <property type="entry name" value="HELICASE_ATP_BIND_1"/>
    <property type="match status" value="1"/>
</dbReference>
<keyword evidence="15" id="KW-1185">Reference proteome</keyword>
<dbReference type="OrthoDB" id="9759544at2"/>
<dbReference type="GO" id="GO:0006310">
    <property type="term" value="P:DNA recombination"/>
    <property type="evidence" value="ECO:0007669"/>
    <property type="project" value="InterPro"/>
</dbReference>
<dbReference type="GO" id="GO:0005524">
    <property type="term" value="F:ATP binding"/>
    <property type="evidence" value="ECO:0007669"/>
    <property type="project" value="UniProtKB-UniRule"/>
</dbReference>
<keyword evidence="2 12" id="KW-0235">DNA replication</keyword>
<dbReference type="GO" id="GO:0006302">
    <property type="term" value="P:double-strand break repair"/>
    <property type="evidence" value="ECO:0007669"/>
    <property type="project" value="InterPro"/>
</dbReference>
<dbReference type="GO" id="GO:0008270">
    <property type="term" value="F:zinc ion binding"/>
    <property type="evidence" value="ECO:0007669"/>
    <property type="project" value="UniProtKB-UniRule"/>
</dbReference>
<dbReference type="GO" id="GO:0003677">
    <property type="term" value="F:DNA binding"/>
    <property type="evidence" value="ECO:0007669"/>
    <property type="project" value="UniProtKB-UniRule"/>
</dbReference>
<keyword evidence="4 12" id="KW-0547">Nucleotide-binding</keyword>
<name>A0A143PPS8_LUTPR</name>
<dbReference type="Pfam" id="PF18074">
    <property type="entry name" value="PriA_C"/>
    <property type="match status" value="1"/>
</dbReference>
<evidence type="ECO:0000259" key="13">
    <source>
        <dbReference type="PROSITE" id="PS51192"/>
    </source>
</evidence>
<dbReference type="Proteomes" id="UP000076079">
    <property type="component" value="Chromosome"/>
</dbReference>
<dbReference type="CDD" id="cd17929">
    <property type="entry name" value="DEXHc_priA"/>
    <property type="match status" value="1"/>
</dbReference>
<evidence type="ECO:0000256" key="1">
    <source>
        <dbReference type="ARBA" id="ARBA00022515"/>
    </source>
</evidence>
<evidence type="ECO:0000256" key="8">
    <source>
        <dbReference type="ARBA" id="ARBA00022840"/>
    </source>
</evidence>
<dbReference type="InterPro" id="IPR041236">
    <property type="entry name" value="PriA_C"/>
</dbReference>
<dbReference type="EC" id="5.6.2.4" evidence="12"/>
<comment type="cofactor">
    <cofactor evidence="12">
        <name>Zn(2+)</name>
        <dbReference type="ChEBI" id="CHEBI:29105"/>
    </cofactor>
    <text evidence="12">Binds 2 zinc ions per subunit.</text>
</comment>
<keyword evidence="5 12" id="KW-0378">Hydrolase</keyword>
<evidence type="ECO:0000313" key="15">
    <source>
        <dbReference type="Proteomes" id="UP000076079"/>
    </source>
</evidence>
<keyword evidence="7 12" id="KW-0862">Zinc</keyword>
<dbReference type="Gene3D" id="3.40.1440.60">
    <property type="entry name" value="PriA, 3(prime) DNA-binding domain"/>
    <property type="match status" value="1"/>
</dbReference>
<dbReference type="SMART" id="SM00490">
    <property type="entry name" value="HELICc"/>
    <property type="match status" value="1"/>
</dbReference>
<dbReference type="InterPro" id="IPR027417">
    <property type="entry name" value="P-loop_NTPase"/>
</dbReference>
<comment type="function">
    <text evidence="12">Initiates the restart of stalled replication forks, which reloads the replicative helicase on sites other than the origin of replication. Recognizes and binds to abandoned replication forks and remodels them to uncover a helicase loading site. Promotes assembly of the primosome at these replication forks.</text>
</comment>